<sequence length="307" mass="33919">MISIENLVKDYGDTRALDGINVEIPRGQVIGLLGPNGAGKSTTLRILTGFIPPSSGSIRVKGLDVTEHPTEVKKMIGYLPESAPLYSEMLVYDYLNYIADIRGIRQKADRIIELSELCGITNVMHRPVRNLSKGYKQRVGLAQALMADPEILVLDEPTSGLDPNQIVEIRSIIREIGKEKTVIFSTHILSEAEAACSRVVIINKGSVAADGSTEMLKNAEEGGRSLELLIEGPSEKDAESFFGAFDDVSLDDIFQNGDGLKAVINCKNDIRKEIYLKLKDTDWILLEMVQKKQSLENIFRVITREGE</sequence>
<keyword evidence="4 6" id="KW-0067">ATP-binding</keyword>
<evidence type="ECO:0000256" key="1">
    <source>
        <dbReference type="ARBA" id="ARBA00005417"/>
    </source>
</evidence>
<dbReference type="AlphaFoldDB" id="A0AAJ1ICS8"/>
<dbReference type="PROSITE" id="PS50893">
    <property type="entry name" value="ABC_TRANSPORTER_2"/>
    <property type="match status" value="1"/>
</dbReference>
<gene>
    <name evidence="6" type="ORF">PQJ61_03450</name>
</gene>
<feature type="domain" description="ABC transporter" evidence="5">
    <location>
        <begin position="2"/>
        <end position="229"/>
    </location>
</feature>
<dbReference type="SMART" id="SM00382">
    <property type="entry name" value="AAA"/>
    <property type="match status" value="1"/>
</dbReference>
<organism evidence="6 7">
    <name type="scientific">Candidatus Thalassospirochaeta sargassi</name>
    <dbReference type="NCBI Taxonomy" id="3119039"/>
    <lineage>
        <taxon>Bacteria</taxon>
        <taxon>Pseudomonadati</taxon>
        <taxon>Spirochaetota</taxon>
        <taxon>Spirochaetia</taxon>
        <taxon>Spirochaetales</taxon>
        <taxon>Spirochaetaceae</taxon>
        <taxon>Candidatus Thalassospirochaeta</taxon>
    </lineage>
</organism>
<evidence type="ECO:0000256" key="2">
    <source>
        <dbReference type="ARBA" id="ARBA00022448"/>
    </source>
</evidence>
<comment type="caution">
    <text evidence="6">The sequence shown here is derived from an EMBL/GenBank/DDBJ whole genome shotgun (WGS) entry which is preliminary data.</text>
</comment>
<dbReference type="GO" id="GO:0016887">
    <property type="term" value="F:ATP hydrolysis activity"/>
    <property type="evidence" value="ECO:0007669"/>
    <property type="project" value="InterPro"/>
</dbReference>
<dbReference type="Proteomes" id="UP001221217">
    <property type="component" value="Unassembled WGS sequence"/>
</dbReference>
<dbReference type="EMBL" id="JAQQAL010000010">
    <property type="protein sequence ID" value="MDC7225804.1"/>
    <property type="molecule type" value="Genomic_DNA"/>
</dbReference>
<dbReference type="PANTHER" id="PTHR43335">
    <property type="entry name" value="ABC TRANSPORTER, ATP-BINDING PROTEIN"/>
    <property type="match status" value="1"/>
</dbReference>
<accession>A0AAJ1ICS8</accession>
<dbReference type="PANTHER" id="PTHR43335:SF4">
    <property type="entry name" value="ABC TRANSPORTER, ATP-BINDING PROTEIN"/>
    <property type="match status" value="1"/>
</dbReference>
<reference evidence="6 7" key="1">
    <citation type="submission" date="2022-12" db="EMBL/GenBank/DDBJ databases">
        <title>Metagenome assembled genome from gulf of manar.</title>
        <authorList>
            <person name="Kohli P."/>
            <person name="Pk S."/>
            <person name="Venkata Ramana C."/>
            <person name="Sasikala C."/>
        </authorList>
    </citation>
    <scope>NUCLEOTIDE SEQUENCE [LARGE SCALE GENOMIC DNA]</scope>
    <source>
        <strain evidence="6">JB008</strain>
    </source>
</reference>
<evidence type="ECO:0000313" key="6">
    <source>
        <dbReference type="EMBL" id="MDC7225804.1"/>
    </source>
</evidence>
<dbReference type="Pfam" id="PF00005">
    <property type="entry name" value="ABC_tran"/>
    <property type="match status" value="1"/>
</dbReference>
<dbReference type="InterPro" id="IPR003593">
    <property type="entry name" value="AAA+_ATPase"/>
</dbReference>
<comment type="similarity">
    <text evidence="1">Belongs to the ABC transporter superfamily.</text>
</comment>
<keyword evidence="3" id="KW-0547">Nucleotide-binding</keyword>
<protein>
    <submittedName>
        <fullName evidence="6">ATP-binding cassette domain-containing protein</fullName>
    </submittedName>
</protein>
<dbReference type="InterPro" id="IPR027417">
    <property type="entry name" value="P-loop_NTPase"/>
</dbReference>
<dbReference type="GO" id="GO:0005524">
    <property type="term" value="F:ATP binding"/>
    <property type="evidence" value="ECO:0007669"/>
    <property type="project" value="UniProtKB-KW"/>
</dbReference>
<evidence type="ECO:0000256" key="4">
    <source>
        <dbReference type="ARBA" id="ARBA00022840"/>
    </source>
</evidence>
<dbReference type="SUPFAM" id="SSF52540">
    <property type="entry name" value="P-loop containing nucleoside triphosphate hydrolases"/>
    <property type="match status" value="1"/>
</dbReference>
<name>A0AAJ1ICS8_9SPIO</name>
<proteinExistence type="inferred from homology"/>
<evidence type="ECO:0000313" key="7">
    <source>
        <dbReference type="Proteomes" id="UP001221217"/>
    </source>
</evidence>
<keyword evidence="2" id="KW-0813">Transport</keyword>
<dbReference type="InterPro" id="IPR003439">
    <property type="entry name" value="ABC_transporter-like_ATP-bd"/>
</dbReference>
<evidence type="ECO:0000256" key="3">
    <source>
        <dbReference type="ARBA" id="ARBA00022741"/>
    </source>
</evidence>
<evidence type="ECO:0000259" key="5">
    <source>
        <dbReference type="PROSITE" id="PS50893"/>
    </source>
</evidence>
<dbReference type="Gene3D" id="3.40.50.300">
    <property type="entry name" value="P-loop containing nucleotide triphosphate hydrolases"/>
    <property type="match status" value="1"/>
</dbReference>